<dbReference type="InterPro" id="IPR014001">
    <property type="entry name" value="Helicase_ATP-bd"/>
</dbReference>
<dbReference type="Proteomes" id="UP000502695">
    <property type="component" value="Segment"/>
</dbReference>
<evidence type="ECO:0000313" key="19">
    <source>
        <dbReference type="EMBL" id="QIM07996.1"/>
    </source>
</evidence>
<dbReference type="Proteomes" id="UP000500898">
    <property type="component" value="Segment"/>
</dbReference>
<evidence type="ECO:0000313" key="11">
    <source>
        <dbReference type="EMBL" id="AKO62802.1"/>
    </source>
</evidence>
<dbReference type="Proteomes" id="UP000110401">
    <property type="component" value="Segment"/>
</dbReference>
<dbReference type="Proteomes" id="UP000594565">
    <property type="component" value="Segment"/>
</dbReference>
<keyword evidence="2" id="KW-0378">Hydrolase</keyword>
<evidence type="ECO:0000313" key="8">
    <source>
        <dbReference type="EMBL" id="AIY22312.1"/>
    </source>
</evidence>
<dbReference type="Proteomes" id="UP000501465">
    <property type="component" value="Segment"/>
</dbReference>
<evidence type="ECO:0000313" key="20">
    <source>
        <dbReference type="EMBL" id="QIM08231.1"/>
    </source>
</evidence>
<dbReference type="Proteomes" id="UP000501487">
    <property type="component" value="Segment"/>
</dbReference>
<dbReference type="PANTHER" id="PTHR45766:SF6">
    <property type="entry name" value="SWI_SNF-RELATED MATRIX-ASSOCIATED ACTIN-DEPENDENT REGULATOR OF CHROMATIN SUBFAMILY A-LIKE PROTEIN 1"/>
    <property type="match status" value="1"/>
</dbReference>
<dbReference type="InterPro" id="IPR000330">
    <property type="entry name" value="SNF2_N"/>
</dbReference>
<dbReference type="Proteomes" id="UP000503294">
    <property type="component" value="Segment"/>
</dbReference>
<dbReference type="InterPro" id="IPR038718">
    <property type="entry name" value="SNF2-like_sf"/>
</dbReference>
<feature type="domain" description="Helicase C-terminal" evidence="7">
    <location>
        <begin position="451"/>
        <end position="538"/>
    </location>
</feature>
<comment type="subunit">
    <text evidence="4">Part of the viral DNA-directed RNA polymerase that consists of 8 polII-like subunits (RPB1, RPB2, RPB3, RPB5, RPB6, RPB7, RPB9, RPB10), a capping enzyme and a termination factor.</text>
</comment>
<evidence type="ECO:0000313" key="21">
    <source>
        <dbReference type="EMBL" id="QIM08464.1"/>
    </source>
</evidence>
<evidence type="ECO:0000256" key="3">
    <source>
        <dbReference type="ARBA" id="ARBA00029377"/>
    </source>
</evidence>
<protein>
    <recommendedName>
        <fullName evidence="5">Termination factor NPH-I homolog</fullName>
    </recommendedName>
</protein>
<dbReference type="EMBL" id="MN270973">
    <property type="protein sequence ID" value="QIM07763.1"/>
    <property type="molecule type" value="Genomic_DNA"/>
</dbReference>
<evidence type="ECO:0000313" key="28">
    <source>
        <dbReference type="Proteomes" id="UP000110401"/>
    </source>
</evidence>
<dbReference type="Gene3D" id="3.40.50.300">
    <property type="entry name" value="P-loop containing nucleotide triphosphate hydrolases"/>
    <property type="match status" value="1"/>
</dbReference>
<dbReference type="EMBL" id="MN270972">
    <property type="protein sequence ID" value="QIM07530.1"/>
    <property type="molecule type" value="Genomic_DNA"/>
</dbReference>
<reference evidence="13" key="8">
    <citation type="submission" date="2020-09" db="EMBL/GenBank/DDBJ databases">
        <authorList>
            <person name="Daniel Perez-Nunez"/>
            <person name="Eva Castillo-Rosa"/>
            <person name="Gonzalo Vigara-Astillero and Yolanda Revilla"/>
        </authorList>
    </citation>
    <scope>NUCLEOTIDE SEQUENCE</scope>
    <source>
        <strain evidence="13">Arm/07/CBM/c4</strain>
    </source>
</reference>
<dbReference type="EMBL" id="MN270978">
    <property type="protein sequence ID" value="QIM08930.1"/>
    <property type="molecule type" value="Genomic_DNA"/>
</dbReference>
<dbReference type="EMBL" id="MN270977">
    <property type="protein sequence ID" value="QIM08697.1"/>
    <property type="molecule type" value="Genomic_DNA"/>
</dbReference>
<feature type="domain" description="Helicase ATP-binding" evidence="6">
    <location>
        <begin position="39"/>
        <end position="235"/>
    </location>
</feature>
<evidence type="ECO:0000313" key="13">
    <source>
        <dbReference type="EMBL" id="CAD5338260.1"/>
    </source>
</evidence>
<dbReference type="EMBL" id="MN270971">
    <property type="protein sequence ID" value="QIM07295.1"/>
    <property type="molecule type" value="Genomic_DNA"/>
</dbReference>
<evidence type="ECO:0000256" key="5">
    <source>
        <dbReference type="ARBA" id="ARBA00029562"/>
    </source>
</evidence>
<dbReference type="Proteomes" id="UP000500690">
    <property type="component" value="Segment"/>
</dbReference>
<organismHost>
    <name type="scientific">Phacochoerus aethiopicus</name>
    <name type="common">Warthog</name>
    <dbReference type="NCBI Taxonomy" id="85517"/>
</organismHost>
<dbReference type="Proteomes" id="UP001160000">
    <property type="component" value="Segment"/>
</dbReference>
<dbReference type="EMBL" id="MN270975">
    <property type="protein sequence ID" value="QIM08231.1"/>
    <property type="molecule type" value="Genomic_DNA"/>
</dbReference>
<dbReference type="KEGG" id="vg:22220351"/>
<dbReference type="GO" id="GO:0031297">
    <property type="term" value="P:replication fork processing"/>
    <property type="evidence" value="ECO:0007669"/>
    <property type="project" value="TreeGrafter"/>
</dbReference>
<dbReference type="GeneID" id="41901491"/>
<dbReference type="EMBL" id="MN270976">
    <property type="protein sequence ID" value="QIM08464.1"/>
    <property type="molecule type" value="Genomic_DNA"/>
</dbReference>
<dbReference type="GeneID" id="22220351"/>
<evidence type="ECO:0000256" key="2">
    <source>
        <dbReference type="ARBA" id="ARBA00022801"/>
    </source>
</evidence>
<dbReference type="Proteomes" id="UP000594644">
    <property type="component" value="Segment"/>
</dbReference>
<dbReference type="OrthoDB" id="14851at10239"/>
<dbReference type="Pfam" id="PF00271">
    <property type="entry name" value="Helicase_C"/>
    <property type="match status" value="1"/>
</dbReference>
<organismHost>
    <name type="scientific">Potamochoerus larvatus</name>
    <name type="common">Bushpig</name>
    <dbReference type="NCBI Taxonomy" id="273792"/>
</organismHost>
<organismHost>
    <name type="scientific">Phacochoerus africanus</name>
    <name type="common">Warthog</name>
    <dbReference type="NCBI Taxonomy" id="41426"/>
</organismHost>
<dbReference type="GO" id="GO:0004386">
    <property type="term" value="F:helicase activity"/>
    <property type="evidence" value="ECO:0007669"/>
    <property type="project" value="UniProtKB-KW"/>
</dbReference>
<dbReference type="EMBL" id="KP055815">
    <property type="protein sequence ID" value="AKO62802.1"/>
    <property type="molecule type" value="Genomic_DNA"/>
</dbReference>
<keyword evidence="9" id="KW-0067">ATP-binding</keyword>
<dbReference type="Pfam" id="PF00176">
    <property type="entry name" value="SNF2-rel_dom"/>
    <property type="match status" value="1"/>
</dbReference>
<dbReference type="GO" id="GO:0005524">
    <property type="term" value="F:ATP binding"/>
    <property type="evidence" value="ECO:0007669"/>
    <property type="project" value="InterPro"/>
</dbReference>
<evidence type="ECO:0000313" key="12">
    <source>
        <dbReference type="EMBL" id="AOO54488.1"/>
    </source>
</evidence>
<reference evidence="12" key="4">
    <citation type="journal article" date="2016" name="Genome Announc.">
        <title>Complete genome sequence of an African swine fever virus isolate from Sardinia, Italy.</title>
        <authorList>
            <person name="Granberg F."/>
            <person name="Torresi C."/>
            <person name="Oggiano A."/>
            <person name="Malmberg M."/>
            <person name="Iscaro C."/>
            <person name="De Mia G.M."/>
            <person name="Sandor B."/>
        </authorList>
    </citation>
    <scope>NUCLEOTIDE SEQUENCE [LARGE SCALE GENOMIC DNA]</scope>
    <source>
        <strain evidence="12">47/Ss/2008</strain>
    </source>
</reference>
<evidence type="ECO:0000313" key="26">
    <source>
        <dbReference type="EMBL" id="QPL11860.1"/>
    </source>
</evidence>
<evidence type="ECO:0000313" key="10">
    <source>
        <dbReference type="EMBL" id="AJZ77053.1"/>
    </source>
</evidence>
<evidence type="ECO:0000313" key="17">
    <source>
        <dbReference type="EMBL" id="QIM07530.1"/>
    </source>
</evidence>
<dbReference type="Proteomes" id="UP000501235">
    <property type="component" value="Segment"/>
</dbReference>
<evidence type="ECO:0000313" key="29">
    <source>
        <dbReference type="Proteomes" id="UP000117635"/>
    </source>
</evidence>
<dbReference type="EMBL" id="MN270979">
    <property type="protein sequence ID" value="QIM09163.1"/>
    <property type="molecule type" value="Genomic_DNA"/>
</dbReference>
<evidence type="ECO:0000256" key="4">
    <source>
        <dbReference type="ARBA" id="ARBA00029482"/>
    </source>
</evidence>
<reference evidence="11 31" key="3">
    <citation type="journal article" date="2015" name="PLoS ONE">
        <title>Genome Sequence of African Swine Fever Virus BA71, the Virulent Parental Strain of the Nonpathogenic and Tissue-Culture Adapted BA71V.</title>
        <authorList>
            <person name="Rodriguez J.M."/>
            <person name="Moreno L.T."/>
            <person name="Alejo A."/>
            <person name="Lacasta A."/>
            <person name="Rodriguez F."/>
            <person name="Salas M.L."/>
        </authorList>
    </citation>
    <scope>NUCLEOTIDE SEQUENCE [LARGE SCALE GENOMIC DNA]</scope>
    <source>
        <strain evidence="11 31">BA71</strain>
    </source>
</reference>
<dbReference type="Proteomes" id="UP000266411">
    <property type="component" value="Segment"/>
</dbReference>
<evidence type="ECO:0000256" key="1">
    <source>
        <dbReference type="ARBA" id="ARBA00008792"/>
    </source>
</evidence>
<dbReference type="KEGG" id="vg:41901170"/>
<dbReference type="EMBL" id="KM102979">
    <property type="protein sequence ID" value="AJZ77053.1"/>
    <property type="molecule type" value="Genomic_DNA"/>
</dbReference>
<dbReference type="Proteomes" id="UP000142390">
    <property type="component" value="Segment"/>
</dbReference>
<dbReference type="PANTHER" id="PTHR45766">
    <property type="entry name" value="DNA ANNEALING HELICASE AND ENDONUCLEASE ZRANB3 FAMILY MEMBER"/>
    <property type="match status" value="1"/>
</dbReference>
<reference evidence="28 30" key="2">
    <citation type="journal article" date="2015" name="J. Gen. Virol.">
        <title>Related strains of African swine fever virus with different virulence: genome comparison and analysis.</title>
        <authorList>
            <person name="Portugal R."/>
            <person name="Coelho J."/>
            <person name="Hoper D."/>
            <person name="Little N.S."/>
            <person name="Smithson C."/>
            <person name="Upton C."/>
            <person name="Martins C."/>
            <person name="Leitao A."/>
            <person name="Keil G.M."/>
        </authorList>
    </citation>
    <scope>NUCLEOTIDE SEQUENCE [LARGE SCALE GENOMIC DNA]</scope>
    <source>
        <strain evidence="8">L60</strain>
        <strain evidence="9">NHV</strain>
    </source>
</reference>
<dbReference type="GO" id="GO:0006281">
    <property type="term" value="P:DNA repair"/>
    <property type="evidence" value="ECO:0007669"/>
    <property type="project" value="TreeGrafter"/>
</dbReference>
<dbReference type="Proteomes" id="UP000241813">
    <property type="component" value="Segment"/>
</dbReference>
<dbReference type="EMBL" id="MN270970">
    <property type="protein sequence ID" value="QIM07060.1"/>
    <property type="molecule type" value="Genomic_DNA"/>
</dbReference>
<organism evidence="9 28">
    <name type="scientific">African swine fever virus</name>
    <name type="common">ASFV</name>
    <dbReference type="NCBI Taxonomy" id="10497"/>
    <lineage>
        <taxon>Viruses</taxon>
        <taxon>Varidnaviria</taxon>
        <taxon>Bamfordvirae</taxon>
        <taxon>Nucleocytoviricota</taxon>
        <taxon>Pokkesviricetes</taxon>
        <taxon>Asfuvirales</taxon>
        <taxon>Asfarviridae</taxon>
        <taxon>Asfivirus</taxon>
        <taxon>Asfivirus haemorrhagiae</taxon>
    </lineage>
</organism>
<dbReference type="Proteomes" id="UP000501990">
    <property type="component" value="Segment"/>
</dbReference>
<evidence type="ECO:0000259" key="7">
    <source>
        <dbReference type="SMART" id="SM00490"/>
    </source>
</evidence>
<dbReference type="EMBL" id="MN270980">
    <property type="protein sequence ID" value="QIM09396.1"/>
    <property type="molecule type" value="Genomic_DNA"/>
</dbReference>
<organismHost>
    <name type="scientific">Sus scrofa</name>
    <name type="common">Pig</name>
    <dbReference type="NCBI Taxonomy" id="9823"/>
</organismHost>
<dbReference type="RefSeq" id="YP_009702687.1">
    <property type="nucleotide sequence ID" value="NC_044943.1"/>
</dbReference>
<comment type="function">
    <text evidence="3">Putative DNA-dependent ATPase required for providing the needed energy to achieve the termination of early transcripts.</text>
</comment>
<evidence type="ECO:0000313" key="23">
    <source>
        <dbReference type="EMBL" id="QIM08930.1"/>
    </source>
</evidence>
<dbReference type="Proteomes" id="UP000117635">
    <property type="component" value="Segment"/>
</dbReference>
<dbReference type="RefSeq" id="YP_009703401.1">
    <property type="nucleotide sequence ID" value="NC_044955.1"/>
</dbReference>
<accession>A0A0A1DYI9</accession>
<dbReference type="Proteomes" id="UP000502933">
    <property type="component" value="Segment"/>
</dbReference>
<dbReference type="SUPFAM" id="SSF52540">
    <property type="entry name" value="P-loop containing nucleoside triphosphate hydrolases"/>
    <property type="match status" value="2"/>
</dbReference>
<dbReference type="GeneID" id="41901329"/>
<evidence type="ECO:0000313" key="14">
    <source>
        <dbReference type="EMBL" id="QIM06825.1"/>
    </source>
</evidence>
<evidence type="ECO:0000313" key="32">
    <source>
        <dbReference type="Proteomes" id="UP000500690"/>
    </source>
</evidence>
<dbReference type="EMBL" id="KX354450">
    <property type="protein sequence ID" value="AOO54488.1"/>
    <property type="molecule type" value="Genomic_DNA"/>
</dbReference>
<evidence type="ECO:0000313" key="18">
    <source>
        <dbReference type="EMBL" id="QIM07763.1"/>
    </source>
</evidence>
<organismHost>
    <name type="scientific">Ornithodoros</name>
    <name type="common">relapsing fever ticks</name>
    <dbReference type="NCBI Taxonomy" id="6937"/>
</organismHost>
<dbReference type="GeneID" id="41902209"/>
<reference evidence="32 33" key="6">
    <citation type="journal article" date="2020" name="Transbound. Emerg. Dis.">
        <title>The evolution of African swine fever virus in Sardinia (1978 to 2014) as revealed by whole genome sequencing and comparative analysis.</title>
        <authorList>
            <person name="Torresi C."/>
            <person name="Fiori M."/>
            <person name="Bertolotti L."/>
            <person name="Floris M."/>
            <person name="Colitti B."/>
            <person name="Giammarioli M."/>
            <person name="Dei Giudici S."/>
            <person name="Oggiano A."/>
            <person name="Malmberg M."/>
            <person name="De Mia G.M."/>
            <person name="Belak S."/>
            <person name="Granberg F."/>
        </authorList>
    </citation>
    <scope>NUCLEOTIDE SEQUENCE [LARGE SCALE GENOMIC DNA]</scope>
    <source>
        <strain evidence="16">139/Nu/1981</strain>
        <strain evidence="17">140/Or/1985</strain>
        <strain evidence="19">141/Nu/1990</strain>
        <strain evidence="20">142/Nu/1995</strain>
        <strain evidence="25">22653/Ca/2014</strain>
        <strain evidence="22">26/Ss/2004</strain>
        <strain evidence="14">56/Ca/1978</strain>
        <strain evidence="15">57/Ca/1979</strain>
        <strain evidence="21">60/Nu/1997</strain>
        <strain evidence="23">72407/Ss/2005</strain>
        <strain evidence="18">85/Ca/1985</strain>
        <strain evidence="24">97/Ot/2012</strain>
    </source>
</reference>
<keyword evidence="9" id="KW-0347">Helicase</keyword>
<organismHost>
    <name type="scientific">Ornithodoros moubata</name>
    <name type="common">Soft tick</name>
    <name type="synonym">Argasid tick</name>
    <dbReference type="NCBI Taxonomy" id="6938"/>
</organismHost>
<dbReference type="KEGG" id="vg:41902209"/>
<reference evidence="29" key="1">
    <citation type="submission" date="2014-07" db="EMBL/GenBank/DDBJ databases">
        <title>Complete genome sequence of African Swine Fever Virus strain 26544/OG10 isolated in Sardinia.</title>
        <authorList>
            <person name="Dei Giudici S."/>
            <person name="Bacciu D."/>
            <person name="Sanna G."/>
            <person name="Deligios M."/>
            <person name="Oggiano A."/>
        </authorList>
    </citation>
    <scope>NUCLEOTIDE SEQUENCE [LARGE SCALE GENOMIC DNA]</scope>
</reference>
<dbReference type="RefSeq" id="YP_009702526.1">
    <property type="nucleotide sequence ID" value="NC_044942.1"/>
</dbReference>
<evidence type="ECO:0000313" key="16">
    <source>
        <dbReference type="EMBL" id="QIM07295.1"/>
    </source>
</evidence>
<dbReference type="EMBL" id="MT932578">
    <property type="protein sequence ID" value="QPL11860.1"/>
    <property type="molecule type" value="Genomic_DNA"/>
</dbReference>
<dbReference type="KEGG" id="vg:41901491"/>
<evidence type="ECO:0000313" key="31">
    <source>
        <dbReference type="Proteomes" id="UP000241813"/>
    </source>
</evidence>
<dbReference type="SMART" id="SM00487">
    <property type="entry name" value="DEXDc"/>
    <property type="match status" value="1"/>
</dbReference>
<dbReference type="Gene3D" id="3.40.50.10810">
    <property type="entry name" value="Tandem AAA-ATPase domain"/>
    <property type="match status" value="1"/>
</dbReference>
<dbReference type="RefSeq" id="NP_042814.1">
    <property type="nucleotide sequence ID" value="NC_001659.2"/>
</dbReference>
<reference evidence="10" key="5">
    <citation type="journal article" date="2016" name="Virol Rep">
        <title>Genomic analysis of Sardinian 26544/OG10 isolate of African swine fever virus.</title>
        <authorList>
            <person name="Bacciu D."/>
            <person name="Deligios M."/>
            <person name="Sanna G."/>
            <person name="Paola Madrau M."/>
            <person name="Luisa Sanna M."/>
            <person name="Dei Giudici S."/>
            <person name="Oggiano A."/>
        </authorList>
    </citation>
    <scope>NUCLEOTIDE SEQUENCE</scope>
    <source>
        <strain evidence="10">26544/OG10</strain>
    </source>
</reference>
<dbReference type="EMBL" id="MT932579">
    <property type="protein sequence ID" value="QPL12077.1"/>
    <property type="molecule type" value="Genomic_DNA"/>
</dbReference>
<reference evidence="26" key="7">
    <citation type="journal article" date="2020" name="Vaccines (Basel)">
        <title>African Swine Fever Circulation among Free-Ranging Pigs in Sardinia: Data from the Eradication Program.</title>
        <authorList>
            <person name="Franzoni G."/>
            <person name="Dei Giudici S."/>
            <person name="Loi F."/>
            <person name="Sanna D."/>
            <person name="Floris M."/>
            <person name="Fiori M."/>
            <person name="Sanna M.L."/>
            <person name="Madrau P."/>
            <person name="Scarpa F."/>
            <person name="Zinellu S."/>
            <person name="Giammarioli M."/>
            <person name="Cappai S."/>
            <person name="De Mia G.M."/>
            <person name="Laddomada A."/>
            <person name="Rolesu S."/>
            <person name="Oggiano A."/>
        </authorList>
    </citation>
    <scope>NUCLEOTIDE SEQUENCE [LARGE SCALE GENOMIC DNA]</scope>
    <source>
        <strain evidence="26">103917/18</strain>
        <strain evidence="27">55234/18</strain>
    </source>
</reference>
<comment type="similarity">
    <text evidence="1">Belongs to the DEAD box helicase family. DEAH subfamily.</text>
</comment>
<evidence type="ECO:0000259" key="6">
    <source>
        <dbReference type="SMART" id="SM00487"/>
    </source>
</evidence>
<dbReference type="EMBL" id="KM262844">
    <property type="protein sequence ID" value="AIY22312.1"/>
    <property type="molecule type" value="Genomic_DNA"/>
</dbReference>
<evidence type="ECO:0000313" key="33">
    <source>
        <dbReference type="Proteomes" id="UP000500898"/>
    </source>
</evidence>
<proteinExistence type="inferred from homology"/>
<evidence type="ECO:0000313" key="25">
    <source>
        <dbReference type="EMBL" id="QIM09396.1"/>
    </source>
</evidence>
<dbReference type="RefSeq" id="YP_009702368.1">
    <property type="nucleotide sequence ID" value="NC_044941.1"/>
</dbReference>
<dbReference type="Proteomes" id="UP000503066">
    <property type="component" value="Genome"/>
</dbReference>
<gene>
    <name evidence="9" type="primary">Q706L</name>
    <name evidence="12" type="ORF">AFSV47Ss_0183</name>
    <name evidence="13" type="ORF">ASFVARMWT4_00132</name>
</gene>
<dbReference type="EMBL" id="LR881473">
    <property type="protein sequence ID" value="CAD5338260.1"/>
    <property type="molecule type" value="Genomic_DNA"/>
</dbReference>
<dbReference type="Proteomes" id="UP000502885">
    <property type="component" value="Segment"/>
</dbReference>
<dbReference type="GO" id="GO:0016787">
    <property type="term" value="F:hydrolase activity"/>
    <property type="evidence" value="ECO:0007669"/>
    <property type="project" value="UniProtKB-KW"/>
</dbReference>
<dbReference type="GeneID" id="41901170"/>
<evidence type="ECO:0000313" key="24">
    <source>
        <dbReference type="EMBL" id="QIM09163.1"/>
    </source>
</evidence>
<name>A0A0A1DYI9_ASF</name>
<dbReference type="InterPro" id="IPR001650">
    <property type="entry name" value="Helicase_C-like"/>
</dbReference>
<dbReference type="Proteomes" id="UP000501683">
    <property type="component" value="Segment"/>
</dbReference>
<dbReference type="EMBL" id="KM262845">
    <property type="protein sequence ID" value="AIY22470.1"/>
    <property type="molecule type" value="Genomic_DNA"/>
</dbReference>
<dbReference type="SMART" id="SM00490">
    <property type="entry name" value="HELICc"/>
    <property type="match status" value="1"/>
</dbReference>
<dbReference type="EMBL" id="MN270969">
    <property type="protein sequence ID" value="QIM06825.1"/>
    <property type="molecule type" value="Genomic_DNA"/>
</dbReference>
<dbReference type="KEGG" id="vg:41901329"/>
<evidence type="ECO:0000313" key="15">
    <source>
        <dbReference type="EMBL" id="QIM07060.1"/>
    </source>
</evidence>
<evidence type="ECO:0000313" key="27">
    <source>
        <dbReference type="EMBL" id="QPL12077.1"/>
    </source>
</evidence>
<dbReference type="EMBL" id="MN270974">
    <property type="protein sequence ID" value="QIM07996.1"/>
    <property type="molecule type" value="Genomic_DNA"/>
</dbReference>
<evidence type="ECO:0000313" key="9">
    <source>
        <dbReference type="EMBL" id="AIY22470.1"/>
    </source>
</evidence>
<evidence type="ECO:0000313" key="30">
    <source>
        <dbReference type="Proteomes" id="UP000142390"/>
    </source>
</evidence>
<dbReference type="InterPro" id="IPR027417">
    <property type="entry name" value="P-loop_NTPase"/>
</dbReference>
<evidence type="ECO:0000313" key="22">
    <source>
        <dbReference type="EMBL" id="QIM08697.1"/>
    </source>
</evidence>
<sequence length="706" mass="80376">MSCVHNNTSFPVQIEAYLKEVYEKYKELQESKDTSLTARFARALKYYQFLIYTAFSDPKFGIGQGENTRGLLIYHQMGMGKTILSLSLAISLSHIYNPILIAPKSLHSNFQQSLLKLIKLLYPETTDHSKELQKISRRFRFVSLDAYNMGQQIIKAGGSLNGCLLIVDEAHNLFRGIINSANDKTNARQLYNNIMQAKNIRILFLTGTPCSKDPFEMVPCFNMLSGRILLPLHYERFYTAYVNKTTNSPLNADKLLNRLVGMISYAGNQNELNKLFPTELPLIIEKVEMSPEQYRQYLLARDVENAEKHASSGMYEKINAAALCLPGSEQESGSSYYVRSRMISIFASEMLTVKEDEKLSEAVQQLPKEAFTENSSPKIVRMLKNIKTSPGPVLIYSQFVELGLHVVARFLEIEGYQCLQPLKVLEEGHNTILLHKDGKDLMVKNFAEDGPTHTLVLSSKITRFTLITGKILSKERDMIQQVWNSPLNIHGEVIKILLVSKTGAEGLDLKYGRQVHILEPYWDKAREDQVKARIIRIGSHDALPPEEKTVQPFLYIAVANQKMFYSIPEGSQEQKTIDERFHERGLEKSHLNSAFRDLLKRAAIECAFNGESGCLMCQPTNALLFHENFERDLRLPNPCQPLVKAEVKAYSISYEGKQFFYQKNKDVGLGYTFYEYNPIIKAYIEIKPSNPLYIKLIKHVQAGTTA</sequence>
<keyword evidence="9" id="KW-0547">Nucleotide-binding</keyword>